<evidence type="ECO:0000256" key="3">
    <source>
        <dbReference type="ARBA" id="ARBA00022670"/>
    </source>
</evidence>
<dbReference type="GeneID" id="92087603"/>
<keyword evidence="2 6" id="KW-0121">Carboxypeptidase</keyword>
<protein>
    <recommendedName>
        <fullName evidence="6">Carboxypeptidase</fullName>
        <ecNumber evidence="6">3.4.16.-</ecNumber>
    </recommendedName>
</protein>
<comment type="caution">
    <text evidence="7">The sequence shown here is derived from an EMBL/GenBank/DDBJ whole genome shotgun (WGS) entry which is preliminary data.</text>
</comment>
<dbReference type="RefSeq" id="XP_066720395.1">
    <property type="nucleotide sequence ID" value="XM_066854540.1"/>
</dbReference>
<organism evidence="7 8">
    <name type="scientific">Apiospora phragmitis</name>
    <dbReference type="NCBI Taxonomy" id="2905665"/>
    <lineage>
        <taxon>Eukaryota</taxon>
        <taxon>Fungi</taxon>
        <taxon>Dikarya</taxon>
        <taxon>Ascomycota</taxon>
        <taxon>Pezizomycotina</taxon>
        <taxon>Sordariomycetes</taxon>
        <taxon>Xylariomycetidae</taxon>
        <taxon>Amphisphaeriales</taxon>
        <taxon>Apiosporaceae</taxon>
        <taxon>Apiospora</taxon>
    </lineage>
</organism>
<dbReference type="Pfam" id="PF00450">
    <property type="entry name" value="Peptidase_S10"/>
    <property type="match status" value="1"/>
</dbReference>
<feature type="signal peptide" evidence="6">
    <location>
        <begin position="1"/>
        <end position="28"/>
    </location>
</feature>
<evidence type="ECO:0000313" key="8">
    <source>
        <dbReference type="Proteomes" id="UP001480595"/>
    </source>
</evidence>
<evidence type="ECO:0000256" key="1">
    <source>
        <dbReference type="ARBA" id="ARBA00009431"/>
    </source>
</evidence>
<dbReference type="Gene3D" id="1.10.287.410">
    <property type="match status" value="1"/>
</dbReference>
<evidence type="ECO:0000256" key="2">
    <source>
        <dbReference type="ARBA" id="ARBA00022645"/>
    </source>
</evidence>
<dbReference type="GO" id="GO:0004180">
    <property type="term" value="F:carboxypeptidase activity"/>
    <property type="evidence" value="ECO:0007669"/>
    <property type="project" value="UniProtKB-KW"/>
</dbReference>
<dbReference type="PRINTS" id="PR00724">
    <property type="entry name" value="CRBOXYPTASEC"/>
</dbReference>
<reference evidence="7 8" key="1">
    <citation type="submission" date="2023-01" db="EMBL/GenBank/DDBJ databases">
        <title>Analysis of 21 Apiospora genomes using comparative genomics revels a genus with tremendous synthesis potential of carbohydrate active enzymes and secondary metabolites.</title>
        <authorList>
            <person name="Sorensen T."/>
        </authorList>
    </citation>
    <scope>NUCLEOTIDE SEQUENCE [LARGE SCALE GENOMIC DNA]</scope>
    <source>
        <strain evidence="7 8">CBS 135458</strain>
    </source>
</reference>
<name>A0ABR1WAW5_9PEZI</name>
<feature type="chain" id="PRO_5044956339" description="Carboxypeptidase" evidence="6">
    <location>
        <begin position="29"/>
        <end position="479"/>
    </location>
</feature>
<evidence type="ECO:0000313" key="7">
    <source>
        <dbReference type="EMBL" id="KAK8079324.1"/>
    </source>
</evidence>
<keyword evidence="3 6" id="KW-0645">Protease</keyword>
<evidence type="ECO:0000256" key="4">
    <source>
        <dbReference type="ARBA" id="ARBA00022801"/>
    </source>
</evidence>
<dbReference type="InterPro" id="IPR018202">
    <property type="entry name" value="Ser_caboxypep_ser_AS"/>
</dbReference>
<keyword evidence="5" id="KW-0325">Glycoprotein</keyword>
<proteinExistence type="inferred from homology"/>
<dbReference type="PANTHER" id="PTHR11802">
    <property type="entry name" value="SERINE PROTEASE FAMILY S10 SERINE CARBOXYPEPTIDASE"/>
    <property type="match status" value="1"/>
</dbReference>
<keyword evidence="4 6" id="KW-0378">Hydrolase</keyword>
<dbReference type="EC" id="3.4.16.-" evidence="6"/>
<dbReference type="InterPro" id="IPR001563">
    <property type="entry name" value="Peptidase_S10"/>
</dbReference>
<dbReference type="EMBL" id="JAQQWL010000003">
    <property type="protein sequence ID" value="KAK8079324.1"/>
    <property type="molecule type" value="Genomic_DNA"/>
</dbReference>
<dbReference type="PANTHER" id="PTHR11802:SF453">
    <property type="entry name" value="S1, PUTATIVE-RELATED"/>
    <property type="match status" value="1"/>
</dbReference>
<dbReference type="Gene3D" id="3.40.50.1820">
    <property type="entry name" value="alpha/beta hydrolase"/>
    <property type="match status" value="1"/>
</dbReference>
<dbReference type="InterPro" id="IPR029058">
    <property type="entry name" value="AB_hydrolase_fold"/>
</dbReference>
<evidence type="ECO:0000256" key="6">
    <source>
        <dbReference type="RuleBase" id="RU361156"/>
    </source>
</evidence>
<dbReference type="SUPFAM" id="SSF53474">
    <property type="entry name" value="alpha/beta-Hydrolases"/>
    <property type="match status" value="1"/>
</dbReference>
<keyword evidence="8" id="KW-1185">Reference proteome</keyword>
<dbReference type="Proteomes" id="UP001480595">
    <property type="component" value="Unassembled WGS sequence"/>
</dbReference>
<dbReference type="PROSITE" id="PS00131">
    <property type="entry name" value="CARBOXYPEPT_SER_SER"/>
    <property type="match status" value="1"/>
</dbReference>
<accession>A0ABR1WAW5</accession>
<sequence>MHISVSSTALGLSAIFVALAAALPGSSAHLDKRYTEQRNGISYNVFEHAGTGAKLSFVNNSGICETTSGVNQYSGYISVGSDMNMFFWFFEARENPTTAPLAAWFNGGPGCSSMIGLFQENGPCQFYNGSSTPSLNPYSFNNFANMLYIDQPVGVGFSYGNDTVDSTVSAAPQVWALLQSFYAQFPQYESRDFGIFSESYGGHYGPEFASYIQQQNADISASNTSGEHINLVAVGINNGWFDSKMQYKAYIDYSANNSYNQILSPSQYSKYMNTYESDCAPAVDDCYSSGSGDSCSSAQDTCSLYIEEAIIQSGDFDPYDVRQPSDDPYPPSQYSSYLADKSVQDAIGAQSQYQECPNDAYQKFSKTGDNTRSFLATLSDVVQSGVTVLVWAGDADWICNYMGVLAVANSVSFDGSDDFKAKELQPYTVNGKETGKYKTVNNLTYLQVYAAGHEVPYYQPETALQVFIQTMQKKGISST</sequence>
<gene>
    <name evidence="7" type="ORF">PG994_003131</name>
</gene>
<comment type="similarity">
    <text evidence="1 6">Belongs to the peptidase S10 family.</text>
</comment>
<keyword evidence="6" id="KW-0732">Signal</keyword>
<evidence type="ECO:0000256" key="5">
    <source>
        <dbReference type="ARBA" id="ARBA00023180"/>
    </source>
</evidence>